<reference evidence="2 3" key="1">
    <citation type="journal article" date="2018" name="Elife">
        <title>Firefly genomes illuminate parallel origins of bioluminescence in beetles.</title>
        <authorList>
            <person name="Fallon T.R."/>
            <person name="Lower S.E."/>
            <person name="Chang C.H."/>
            <person name="Bessho-Uehara M."/>
            <person name="Martin G.J."/>
            <person name="Bewick A.J."/>
            <person name="Behringer M."/>
            <person name="Debat H.J."/>
            <person name="Wong I."/>
            <person name="Day J.C."/>
            <person name="Suvorov A."/>
            <person name="Silva C.J."/>
            <person name="Stanger-Hall K.F."/>
            <person name="Hall D.W."/>
            <person name="Schmitz R.J."/>
            <person name="Nelson D.R."/>
            <person name="Lewis S.M."/>
            <person name="Shigenobu S."/>
            <person name="Bybee S.M."/>
            <person name="Larracuente A.M."/>
            <person name="Oba Y."/>
            <person name="Weng J.K."/>
        </authorList>
    </citation>
    <scope>NUCLEOTIDE SEQUENCE [LARGE SCALE GENOMIC DNA]</scope>
    <source>
        <strain evidence="2">1611_PpyrPB1</strain>
        <tissue evidence="2">Whole body</tissue>
    </source>
</reference>
<evidence type="ECO:0000256" key="1">
    <source>
        <dbReference type="SAM" id="SignalP"/>
    </source>
</evidence>
<dbReference type="AlphaFoldDB" id="A0A5N4AUI8"/>
<sequence length="175" mass="19346">MHIIYAGQFNLLVNVIYVLLLLARSSTSLNCYVCGFDEHLNCTNFNNFNRDLFAQKCPPDSRGCITQTEGEKIITMGCDDFHLNDCQLANGIEYCYCNTNLCNGNTSIKKSITHNPSLNDDEDLSEGSGLFTSTNSQIFSTSTSTPQPTTTPSQNTGGCIRSTYIFIIVAIFCFL</sequence>
<protein>
    <recommendedName>
        <fullName evidence="4">Protein sleepless</fullName>
    </recommendedName>
</protein>
<name>A0A5N4AUI8_PHOPY</name>
<feature type="chain" id="PRO_5024330978" description="Protein sleepless" evidence="1">
    <location>
        <begin position="29"/>
        <end position="175"/>
    </location>
</feature>
<evidence type="ECO:0000313" key="2">
    <source>
        <dbReference type="EMBL" id="KAB0801004.1"/>
    </source>
</evidence>
<keyword evidence="1" id="KW-0732">Signal</keyword>
<proteinExistence type="predicted"/>
<feature type="signal peptide" evidence="1">
    <location>
        <begin position="1"/>
        <end position="28"/>
    </location>
</feature>
<organism evidence="2 3">
    <name type="scientific">Photinus pyralis</name>
    <name type="common">Common eastern firefly</name>
    <name type="synonym">Lampyris pyralis</name>
    <dbReference type="NCBI Taxonomy" id="7054"/>
    <lineage>
        <taxon>Eukaryota</taxon>
        <taxon>Metazoa</taxon>
        <taxon>Ecdysozoa</taxon>
        <taxon>Arthropoda</taxon>
        <taxon>Hexapoda</taxon>
        <taxon>Insecta</taxon>
        <taxon>Pterygota</taxon>
        <taxon>Neoptera</taxon>
        <taxon>Endopterygota</taxon>
        <taxon>Coleoptera</taxon>
        <taxon>Polyphaga</taxon>
        <taxon>Elateriformia</taxon>
        <taxon>Elateroidea</taxon>
        <taxon>Lampyridae</taxon>
        <taxon>Lampyrinae</taxon>
        <taxon>Photinus</taxon>
    </lineage>
</organism>
<evidence type="ECO:0000313" key="3">
    <source>
        <dbReference type="Proteomes" id="UP000327044"/>
    </source>
</evidence>
<dbReference type="EMBL" id="VVIM01000003">
    <property type="protein sequence ID" value="KAB0801004.1"/>
    <property type="molecule type" value="Genomic_DNA"/>
</dbReference>
<dbReference type="Proteomes" id="UP000327044">
    <property type="component" value="Unassembled WGS sequence"/>
</dbReference>
<dbReference type="InParanoid" id="A0A5N4AUI8"/>
<accession>A0A5N4AUI8</accession>
<comment type="caution">
    <text evidence="2">The sequence shown here is derived from an EMBL/GenBank/DDBJ whole genome shotgun (WGS) entry which is preliminary data.</text>
</comment>
<gene>
    <name evidence="2" type="ORF">PPYR_05358</name>
</gene>
<keyword evidence="3" id="KW-1185">Reference proteome</keyword>
<evidence type="ECO:0008006" key="4">
    <source>
        <dbReference type="Google" id="ProtNLM"/>
    </source>
</evidence>